<dbReference type="Proteomes" id="UP000789901">
    <property type="component" value="Unassembled WGS sequence"/>
</dbReference>
<dbReference type="EMBL" id="CAJVQB010001593">
    <property type="protein sequence ID" value="CAG8542201.1"/>
    <property type="molecule type" value="Genomic_DNA"/>
</dbReference>
<comment type="caution">
    <text evidence="1">The sequence shown here is derived from an EMBL/GenBank/DDBJ whole genome shotgun (WGS) entry which is preliminary data.</text>
</comment>
<sequence length="83" mass="9769">MNSFEFPFEKEKAQVTEQEMKLKVDQYTHKSWLCFANDYNLDDKTKSLLTHQSRALINCSAVLTIQKKADREKVIELKMEKKG</sequence>
<gene>
    <name evidence="1" type="ORF">GMARGA_LOCUS4140</name>
</gene>
<keyword evidence="2" id="KW-1185">Reference proteome</keyword>
<proteinExistence type="predicted"/>
<protein>
    <submittedName>
        <fullName evidence="1">36829_t:CDS:1</fullName>
    </submittedName>
</protein>
<accession>A0ABM8W715</accession>
<organism evidence="1 2">
    <name type="scientific">Gigaspora margarita</name>
    <dbReference type="NCBI Taxonomy" id="4874"/>
    <lineage>
        <taxon>Eukaryota</taxon>
        <taxon>Fungi</taxon>
        <taxon>Fungi incertae sedis</taxon>
        <taxon>Mucoromycota</taxon>
        <taxon>Glomeromycotina</taxon>
        <taxon>Glomeromycetes</taxon>
        <taxon>Diversisporales</taxon>
        <taxon>Gigasporaceae</taxon>
        <taxon>Gigaspora</taxon>
    </lineage>
</organism>
<evidence type="ECO:0000313" key="1">
    <source>
        <dbReference type="EMBL" id="CAG8542201.1"/>
    </source>
</evidence>
<evidence type="ECO:0000313" key="2">
    <source>
        <dbReference type="Proteomes" id="UP000789901"/>
    </source>
</evidence>
<name>A0ABM8W715_GIGMA</name>
<reference evidence="1 2" key="1">
    <citation type="submission" date="2021-06" db="EMBL/GenBank/DDBJ databases">
        <authorList>
            <person name="Kallberg Y."/>
            <person name="Tangrot J."/>
            <person name="Rosling A."/>
        </authorList>
    </citation>
    <scope>NUCLEOTIDE SEQUENCE [LARGE SCALE GENOMIC DNA]</scope>
    <source>
        <strain evidence="1 2">120-4 pot B 10/14</strain>
    </source>
</reference>